<keyword evidence="8" id="KW-0812">Transmembrane</keyword>
<dbReference type="PANTHER" id="PTHR15258:SF3">
    <property type="entry name" value="FIBROBLAST GROWTH FACTOR-BINDING PROTEIN 3"/>
    <property type="match status" value="1"/>
</dbReference>
<dbReference type="Proteomes" id="UP000324632">
    <property type="component" value="Chromosome 15"/>
</dbReference>
<evidence type="ECO:0000313" key="10">
    <source>
        <dbReference type="Proteomes" id="UP000324632"/>
    </source>
</evidence>
<evidence type="ECO:0000256" key="1">
    <source>
        <dbReference type="ARBA" id="ARBA00004613"/>
    </source>
</evidence>
<keyword evidence="6" id="KW-0340">Growth factor binding</keyword>
<dbReference type="EMBL" id="SOYY01000015">
    <property type="protein sequence ID" value="KAA0711097.1"/>
    <property type="molecule type" value="Genomic_DNA"/>
</dbReference>
<keyword evidence="8" id="KW-1133">Transmembrane helix</keyword>
<dbReference type="GO" id="GO:0019838">
    <property type="term" value="F:growth factor binding"/>
    <property type="evidence" value="ECO:0007669"/>
    <property type="project" value="UniProtKB-KW"/>
</dbReference>
<keyword evidence="8" id="KW-0472">Membrane</keyword>
<accession>A0A5A9NSB3</accession>
<organism evidence="9 10">
    <name type="scientific">Triplophysa tibetana</name>
    <dbReference type="NCBI Taxonomy" id="1572043"/>
    <lineage>
        <taxon>Eukaryota</taxon>
        <taxon>Metazoa</taxon>
        <taxon>Chordata</taxon>
        <taxon>Craniata</taxon>
        <taxon>Vertebrata</taxon>
        <taxon>Euteleostomi</taxon>
        <taxon>Actinopterygii</taxon>
        <taxon>Neopterygii</taxon>
        <taxon>Teleostei</taxon>
        <taxon>Ostariophysi</taxon>
        <taxon>Cypriniformes</taxon>
        <taxon>Nemacheilidae</taxon>
        <taxon>Triplophysa</taxon>
    </lineage>
</organism>
<evidence type="ECO:0000256" key="2">
    <source>
        <dbReference type="ARBA" id="ARBA00008326"/>
    </source>
</evidence>
<comment type="subcellular location">
    <subcellularLocation>
        <location evidence="1">Secreted</location>
    </subcellularLocation>
</comment>
<evidence type="ECO:0000256" key="3">
    <source>
        <dbReference type="ARBA" id="ARBA00022525"/>
    </source>
</evidence>
<keyword evidence="3" id="KW-0964">Secreted</keyword>
<evidence type="ECO:0000256" key="6">
    <source>
        <dbReference type="ARBA" id="ARBA00023183"/>
    </source>
</evidence>
<dbReference type="GO" id="GO:0005576">
    <property type="term" value="C:extracellular region"/>
    <property type="evidence" value="ECO:0007669"/>
    <property type="project" value="UniProtKB-SubCell"/>
</dbReference>
<feature type="compositionally biased region" description="Polar residues" evidence="7">
    <location>
        <begin position="72"/>
        <end position="86"/>
    </location>
</feature>
<dbReference type="GO" id="GO:0007267">
    <property type="term" value="P:cell-cell signaling"/>
    <property type="evidence" value="ECO:0007669"/>
    <property type="project" value="TreeGrafter"/>
</dbReference>
<proteinExistence type="inferred from homology"/>
<sequence length="263" mass="29069">MGGARFWEECVSSQFSGCCELPKTRDFSLSTNFILTAMQGLSLLFTLSLLFLLSLSQAKKKSKEPPGAVDGSHSTTVKASLPSGQLSTKDGHHCTWEAVERGTNILLTMSCSIPGEEGSRPPYTCEFAGKPWECLAYSSQSSQYWKQVMSKLKKRNNACQGEKVVKTRLCKKAPSASQMKLTERSEDETTTPMSKGSRDESKRKTEVSARKGKGTKKEKEQKKEEGGIGDVINDGYQNTEPDVSYCAEGWSSICRFFVKFFDG</sequence>
<dbReference type="AlphaFoldDB" id="A0A5A9NSB3"/>
<keyword evidence="10" id="KW-1185">Reference proteome</keyword>
<keyword evidence="4" id="KW-0732">Signal</keyword>
<reference evidence="9 10" key="1">
    <citation type="journal article" date="2019" name="Mol. Ecol. Resour.">
        <title>Chromosome-level genome assembly of Triplophysa tibetana, a fish adapted to the harsh high-altitude environment of the Tibetan Plateau.</title>
        <authorList>
            <person name="Yang X."/>
            <person name="Liu H."/>
            <person name="Ma Z."/>
            <person name="Zou Y."/>
            <person name="Zou M."/>
            <person name="Mao Y."/>
            <person name="Li X."/>
            <person name="Wang H."/>
            <person name="Chen T."/>
            <person name="Wang W."/>
            <person name="Yang R."/>
        </authorList>
    </citation>
    <scope>NUCLEOTIDE SEQUENCE [LARGE SCALE GENOMIC DNA]</scope>
    <source>
        <strain evidence="9">TTIB1903HZAU</strain>
        <tissue evidence="9">Muscle</tissue>
    </source>
</reference>
<gene>
    <name evidence="9" type="ORF">E1301_Tti002795</name>
</gene>
<protein>
    <recommendedName>
        <fullName evidence="11">Fibroblast growth factor-binding protein 1</fullName>
    </recommendedName>
</protein>
<comment type="caution">
    <text evidence="9">The sequence shown here is derived from an EMBL/GenBank/DDBJ whole genome shotgun (WGS) entry which is preliminary data.</text>
</comment>
<evidence type="ECO:0000313" key="9">
    <source>
        <dbReference type="EMBL" id="KAA0711097.1"/>
    </source>
</evidence>
<dbReference type="InterPro" id="IPR010510">
    <property type="entry name" value="FGF1-bd"/>
</dbReference>
<dbReference type="PANTHER" id="PTHR15258">
    <property type="entry name" value="FGF BINDING PROTEIN-RELATED"/>
    <property type="match status" value="1"/>
</dbReference>
<name>A0A5A9NSB3_9TELE</name>
<evidence type="ECO:0000256" key="7">
    <source>
        <dbReference type="SAM" id="MobiDB-lite"/>
    </source>
</evidence>
<feature type="region of interest" description="Disordered" evidence="7">
    <location>
        <begin position="175"/>
        <end position="235"/>
    </location>
</feature>
<comment type="similarity">
    <text evidence="2">Belongs to the fibroblast growth factor-binding protein family.</text>
</comment>
<keyword evidence="5" id="KW-1015">Disulfide bond</keyword>
<evidence type="ECO:0008006" key="11">
    <source>
        <dbReference type="Google" id="ProtNLM"/>
    </source>
</evidence>
<feature type="region of interest" description="Disordered" evidence="7">
    <location>
        <begin position="63"/>
        <end position="86"/>
    </location>
</feature>
<evidence type="ECO:0000256" key="4">
    <source>
        <dbReference type="ARBA" id="ARBA00022729"/>
    </source>
</evidence>
<dbReference type="Pfam" id="PF06473">
    <property type="entry name" value="FGF-BP1"/>
    <property type="match status" value="1"/>
</dbReference>
<evidence type="ECO:0000256" key="5">
    <source>
        <dbReference type="ARBA" id="ARBA00023157"/>
    </source>
</evidence>
<evidence type="ECO:0000256" key="8">
    <source>
        <dbReference type="SAM" id="Phobius"/>
    </source>
</evidence>
<feature type="compositionally biased region" description="Basic and acidic residues" evidence="7">
    <location>
        <begin position="196"/>
        <end position="226"/>
    </location>
</feature>
<feature type="transmembrane region" description="Helical" evidence="8">
    <location>
        <begin position="33"/>
        <end position="53"/>
    </location>
</feature>